<gene>
    <name evidence="1" type="ORF">SIOphi_00430</name>
</gene>
<proteinExistence type="predicted"/>
<reference evidence="1 2" key="1">
    <citation type="submission" date="2013-02" db="EMBL/GenBank/DDBJ databases">
        <authorList>
            <person name="Lukaszewicz M."/>
            <person name="Biegalska A."/>
            <person name="Krasowska A."/>
        </authorList>
    </citation>
    <scope>NUCLEOTIDE SEQUENCE [LARGE SCALE GENOMIC DNA]</scope>
</reference>
<protein>
    <submittedName>
        <fullName evidence="1">Uncharacterized protein</fullName>
    </submittedName>
</protein>
<name>R4JK64_9CAUD</name>
<organism evidence="1 2">
    <name type="scientific">Bacillus phage SIOphi</name>
    <dbReference type="NCBI Taxonomy" id="1285382"/>
    <lineage>
        <taxon>Viruses</taxon>
        <taxon>Duplodnaviria</taxon>
        <taxon>Heunggongvirae</taxon>
        <taxon>Uroviricota</taxon>
        <taxon>Caudoviricetes</taxon>
        <taxon>Herelleviridae</taxon>
        <taxon>Bastillevirinae</taxon>
        <taxon>Siophivirus</taxon>
        <taxon>Siophivirus SIOphi</taxon>
    </lineage>
</organism>
<keyword evidence="2" id="KW-1185">Reference proteome</keyword>
<sequence length="53" mass="6309">MKKEKVEKFLEEIEKVCRKHNMSISHEDGHGAFIIEKFDEFNISWLKAASIRM</sequence>
<evidence type="ECO:0000313" key="1">
    <source>
        <dbReference type="EMBL" id="AGK86894.1"/>
    </source>
</evidence>
<accession>R4JK64</accession>
<dbReference type="Proteomes" id="UP000258501">
    <property type="component" value="Segment"/>
</dbReference>
<evidence type="ECO:0000313" key="2">
    <source>
        <dbReference type="Proteomes" id="UP000258501"/>
    </source>
</evidence>
<dbReference type="EMBL" id="KC699836">
    <property type="protein sequence ID" value="AGK86894.1"/>
    <property type="molecule type" value="Genomic_DNA"/>
</dbReference>